<feature type="compositionally biased region" description="Basic residues" evidence="2">
    <location>
        <begin position="248"/>
        <end position="258"/>
    </location>
</feature>
<dbReference type="InterPro" id="IPR000504">
    <property type="entry name" value="RRM_dom"/>
</dbReference>
<feature type="region of interest" description="Disordered" evidence="2">
    <location>
        <begin position="230"/>
        <end position="277"/>
    </location>
</feature>
<dbReference type="OrthoDB" id="6159137at2759"/>
<evidence type="ECO:0000256" key="1">
    <source>
        <dbReference type="PROSITE-ProRule" id="PRU00176"/>
    </source>
</evidence>
<sequence length="277" mass="29126">MASLLERMNVEPGEGIGPVRSKSRRAGSAPYTRPPKGDINSPWKHDMYQQGGEPGKSLSDRLDAPSRDTPPKMNFGGAVKALKEATGLGADKELSIRGASTRGNVVEVTGLVKGTTAEDVEAIFKRCGPITQSSVKQAPGNGDVTVRLTFKQEKDAREAVRVFDKQVADGRTLGVRVVGGVNASLSGRLSIGVVEGSVDALMEADNSSSKLRSDDIISRDPEAAARAHILVAPPGADPKEYLPSSSNRRGRGRGRGSGRRGPGGGRREGGDGKMDVD</sequence>
<evidence type="ECO:0000259" key="3">
    <source>
        <dbReference type="PROSITE" id="PS50102"/>
    </source>
</evidence>
<dbReference type="SUPFAM" id="SSF54928">
    <property type="entry name" value="RNA-binding domain, RBD"/>
    <property type="match status" value="1"/>
</dbReference>
<reference evidence="4" key="2">
    <citation type="journal article" date="2020" name="Nat. Commun.">
        <title>Large-scale genome sequencing of mycorrhizal fungi provides insights into the early evolution of symbiotic traits.</title>
        <authorList>
            <person name="Miyauchi S."/>
            <person name="Kiss E."/>
            <person name="Kuo A."/>
            <person name="Drula E."/>
            <person name="Kohler A."/>
            <person name="Sanchez-Garcia M."/>
            <person name="Morin E."/>
            <person name="Andreopoulos B."/>
            <person name="Barry K.W."/>
            <person name="Bonito G."/>
            <person name="Buee M."/>
            <person name="Carver A."/>
            <person name="Chen C."/>
            <person name="Cichocki N."/>
            <person name="Clum A."/>
            <person name="Culley D."/>
            <person name="Crous P.W."/>
            <person name="Fauchery L."/>
            <person name="Girlanda M."/>
            <person name="Hayes R.D."/>
            <person name="Keri Z."/>
            <person name="LaButti K."/>
            <person name="Lipzen A."/>
            <person name="Lombard V."/>
            <person name="Magnuson J."/>
            <person name="Maillard F."/>
            <person name="Murat C."/>
            <person name="Nolan M."/>
            <person name="Ohm R.A."/>
            <person name="Pangilinan J."/>
            <person name="Pereira M.F."/>
            <person name="Perotto S."/>
            <person name="Peter M."/>
            <person name="Pfister S."/>
            <person name="Riley R."/>
            <person name="Sitrit Y."/>
            <person name="Stielow J.B."/>
            <person name="Szollosi G."/>
            <person name="Zifcakova L."/>
            <person name="Stursova M."/>
            <person name="Spatafora J.W."/>
            <person name="Tedersoo L."/>
            <person name="Vaario L.M."/>
            <person name="Yamada A."/>
            <person name="Yan M."/>
            <person name="Wang P."/>
            <person name="Xu J."/>
            <person name="Bruns T."/>
            <person name="Baldrian P."/>
            <person name="Vilgalys R."/>
            <person name="Dunand C."/>
            <person name="Henrissat B."/>
            <person name="Grigoriev I.V."/>
            <person name="Hibbett D."/>
            <person name="Nagy L.G."/>
            <person name="Martin F.M."/>
        </authorList>
    </citation>
    <scope>NUCLEOTIDE SEQUENCE</scope>
    <source>
        <strain evidence="4">Prilba</strain>
    </source>
</reference>
<keyword evidence="5" id="KW-1185">Reference proteome</keyword>
<dbReference type="PROSITE" id="PS50102">
    <property type="entry name" value="RRM"/>
    <property type="match status" value="1"/>
</dbReference>
<dbReference type="Pfam" id="PF00076">
    <property type="entry name" value="RRM_1"/>
    <property type="match status" value="1"/>
</dbReference>
<dbReference type="AlphaFoldDB" id="A0A9P5TBG3"/>
<evidence type="ECO:0000313" key="4">
    <source>
        <dbReference type="EMBL" id="KAF8483350.1"/>
    </source>
</evidence>
<feature type="domain" description="RRM" evidence="3">
    <location>
        <begin position="104"/>
        <end position="180"/>
    </location>
</feature>
<dbReference type="InterPro" id="IPR012677">
    <property type="entry name" value="Nucleotide-bd_a/b_plait_sf"/>
</dbReference>
<protein>
    <recommendedName>
        <fullName evidence="3">RRM domain-containing protein</fullName>
    </recommendedName>
</protein>
<evidence type="ECO:0000256" key="2">
    <source>
        <dbReference type="SAM" id="MobiDB-lite"/>
    </source>
</evidence>
<organism evidence="4 5">
    <name type="scientific">Russula ochroleuca</name>
    <dbReference type="NCBI Taxonomy" id="152965"/>
    <lineage>
        <taxon>Eukaryota</taxon>
        <taxon>Fungi</taxon>
        <taxon>Dikarya</taxon>
        <taxon>Basidiomycota</taxon>
        <taxon>Agaricomycotina</taxon>
        <taxon>Agaricomycetes</taxon>
        <taxon>Russulales</taxon>
        <taxon>Russulaceae</taxon>
        <taxon>Russula</taxon>
    </lineage>
</organism>
<feature type="region of interest" description="Disordered" evidence="2">
    <location>
        <begin position="1"/>
        <end position="75"/>
    </location>
</feature>
<dbReference type="InterPro" id="IPR035979">
    <property type="entry name" value="RBD_domain_sf"/>
</dbReference>
<proteinExistence type="predicted"/>
<feature type="compositionally biased region" description="Basic and acidic residues" evidence="2">
    <location>
        <begin position="265"/>
        <end position="277"/>
    </location>
</feature>
<accession>A0A9P5TBG3</accession>
<feature type="compositionally biased region" description="Basic and acidic residues" evidence="2">
    <location>
        <begin position="58"/>
        <end position="70"/>
    </location>
</feature>
<dbReference type="CDD" id="cd00590">
    <property type="entry name" value="RRM_SF"/>
    <property type="match status" value="1"/>
</dbReference>
<name>A0A9P5TBG3_9AGAM</name>
<dbReference type="Proteomes" id="UP000759537">
    <property type="component" value="Unassembled WGS sequence"/>
</dbReference>
<gene>
    <name evidence="4" type="ORF">DFH94DRAFT_721103</name>
</gene>
<keyword evidence="1" id="KW-0694">RNA-binding</keyword>
<comment type="caution">
    <text evidence="4">The sequence shown here is derived from an EMBL/GenBank/DDBJ whole genome shotgun (WGS) entry which is preliminary data.</text>
</comment>
<dbReference type="GO" id="GO:0003723">
    <property type="term" value="F:RNA binding"/>
    <property type="evidence" value="ECO:0007669"/>
    <property type="project" value="UniProtKB-UniRule"/>
</dbReference>
<reference evidence="4" key="1">
    <citation type="submission" date="2019-10" db="EMBL/GenBank/DDBJ databases">
        <authorList>
            <consortium name="DOE Joint Genome Institute"/>
            <person name="Kuo A."/>
            <person name="Miyauchi S."/>
            <person name="Kiss E."/>
            <person name="Drula E."/>
            <person name="Kohler A."/>
            <person name="Sanchez-Garcia M."/>
            <person name="Andreopoulos B."/>
            <person name="Barry K.W."/>
            <person name="Bonito G."/>
            <person name="Buee M."/>
            <person name="Carver A."/>
            <person name="Chen C."/>
            <person name="Cichocki N."/>
            <person name="Clum A."/>
            <person name="Culley D."/>
            <person name="Crous P.W."/>
            <person name="Fauchery L."/>
            <person name="Girlanda M."/>
            <person name="Hayes R."/>
            <person name="Keri Z."/>
            <person name="LaButti K."/>
            <person name="Lipzen A."/>
            <person name="Lombard V."/>
            <person name="Magnuson J."/>
            <person name="Maillard F."/>
            <person name="Morin E."/>
            <person name="Murat C."/>
            <person name="Nolan M."/>
            <person name="Ohm R."/>
            <person name="Pangilinan J."/>
            <person name="Pereira M."/>
            <person name="Perotto S."/>
            <person name="Peter M."/>
            <person name="Riley R."/>
            <person name="Sitrit Y."/>
            <person name="Stielow B."/>
            <person name="Szollosi G."/>
            <person name="Zifcakova L."/>
            <person name="Stursova M."/>
            <person name="Spatafora J.W."/>
            <person name="Tedersoo L."/>
            <person name="Vaario L.-M."/>
            <person name="Yamada A."/>
            <person name="Yan M."/>
            <person name="Wang P."/>
            <person name="Xu J."/>
            <person name="Bruns T."/>
            <person name="Baldrian P."/>
            <person name="Vilgalys R."/>
            <person name="Henrissat B."/>
            <person name="Grigoriev I.V."/>
            <person name="Hibbett D."/>
            <person name="Nagy L.G."/>
            <person name="Martin F.M."/>
        </authorList>
    </citation>
    <scope>NUCLEOTIDE SEQUENCE</scope>
    <source>
        <strain evidence="4">Prilba</strain>
    </source>
</reference>
<evidence type="ECO:0000313" key="5">
    <source>
        <dbReference type="Proteomes" id="UP000759537"/>
    </source>
</evidence>
<dbReference type="EMBL" id="WHVB01000004">
    <property type="protein sequence ID" value="KAF8483350.1"/>
    <property type="molecule type" value="Genomic_DNA"/>
</dbReference>
<dbReference type="Gene3D" id="3.30.70.330">
    <property type="match status" value="1"/>
</dbReference>